<keyword evidence="2" id="KW-0235">DNA replication</keyword>
<proteinExistence type="inferred from homology"/>
<evidence type="ECO:0000256" key="1">
    <source>
        <dbReference type="ARBA" id="ARBA00007017"/>
    </source>
</evidence>
<dbReference type="PANTHER" id="PTHR13395">
    <property type="entry name" value="SISTER CHROMATID COHESION PROTEIN DCC1-RELATED"/>
    <property type="match status" value="1"/>
</dbReference>
<dbReference type="KEGG" id="mng:MNEG_10704"/>
<protein>
    <submittedName>
        <fullName evidence="4">Sister chromatid cohesion protein DCC1</fullName>
    </submittedName>
</protein>
<comment type="similarity">
    <text evidence="1">Belongs to the DCC1 family.</text>
</comment>
<dbReference type="PANTHER" id="PTHR13395:SF6">
    <property type="entry name" value="SISTER CHROMATID COHESION PROTEIN DCC1"/>
    <property type="match status" value="1"/>
</dbReference>
<name>A0A0D2JC38_9CHLO</name>
<dbReference type="AlphaFoldDB" id="A0A0D2JC38"/>
<organism evidence="4 5">
    <name type="scientific">Monoraphidium neglectum</name>
    <dbReference type="NCBI Taxonomy" id="145388"/>
    <lineage>
        <taxon>Eukaryota</taxon>
        <taxon>Viridiplantae</taxon>
        <taxon>Chlorophyta</taxon>
        <taxon>core chlorophytes</taxon>
        <taxon>Chlorophyceae</taxon>
        <taxon>CS clade</taxon>
        <taxon>Sphaeropleales</taxon>
        <taxon>Selenastraceae</taxon>
        <taxon>Monoraphidium</taxon>
    </lineage>
</organism>
<dbReference type="GeneID" id="25727893"/>
<dbReference type="InterPro" id="IPR019128">
    <property type="entry name" value="Dcc1"/>
</dbReference>
<dbReference type="GO" id="GO:0031390">
    <property type="term" value="C:Ctf18 RFC-like complex"/>
    <property type="evidence" value="ECO:0007669"/>
    <property type="project" value="InterPro"/>
</dbReference>
<dbReference type="Pfam" id="PF09724">
    <property type="entry name" value="Dcc1"/>
    <property type="match status" value="1"/>
</dbReference>
<dbReference type="GO" id="GO:0000785">
    <property type="term" value="C:chromatin"/>
    <property type="evidence" value="ECO:0007669"/>
    <property type="project" value="TreeGrafter"/>
</dbReference>
<dbReference type="RefSeq" id="XP_013896277.1">
    <property type="nucleotide sequence ID" value="XM_014040823.1"/>
</dbReference>
<evidence type="ECO:0000313" key="4">
    <source>
        <dbReference type="EMBL" id="KIY97257.1"/>
    </source>
</evidence>
<feature type="region of interest" description="Disordered" evidence="3">
    <location>
        <begin position="162"/>
        <end position="195"/>
    </location>
</feature>
<dbReference type="GO" id="GO:0000775">
    <property type="term" value="C:chromosome, centromeric region"/>
    <property type="evidence" value="ECO:0007669"/>
    <property type="project" value="TreeGrafter"/>
</dbReference>
<gene>
    <name evidence="4" type="ORF">MNEG_10704</name>
</gene>
<feature type="compositionally biased region" description="Gly residues" evidence="3">
    <location>
        <begin position="168"/>
        <end position="181"/>
    </location>
</feature>
<evidence type="ECO:0000256" key="2">
    <source>
        <dbReference type="ARBA" id="ARBA00022705"/>
    </source>
</evidence>
<accession>A0A0D2JC38</accession>
<sequence>MSLQLSASRPRQLQYSATGLRRDLRLLEVDEALLSEIARDGVVIKGGHGDDAVLCTVDKTFALKYVETTNALLLVPPDAGGDEEFGGMRSLTPPADASGQRDMGLQTQLQKAATAECAPPLVATATAVAHIEAVRCLPRLGQLRELLGSCRPYGLEDEQADDMDVDAQGGGGGSSGSGGGGWRDRLPAAGGSGGGGGQALGFTTQQLLELVQASRAELLLELSALRAVSLGGRWRLVEPAYLGGLLEVLLLSATENGWPLDAIPVEEACRVLAADGYRPALNSRG</sequence>
<evidence type="ECO:0000256" key="3">
    <source>
        <dbReference type="SAM" id="MobiDB-lite"/>
    </source>
</evidence>
<reference evidence="4 5" key="1">
    <citation type="journal article" date="2013" name="BMC Genomics">
        <title>Reconstruction of the lipid metabolism for the microalga Monoraphidium neglectum from its genome sequence reveals characteristics suitable for biofuel production.</title>
        <authorList>
            <person name="Bogen C."/>
            <person name="Al-Dilaimi A."/>
            <person name="Albersmeier A."/>
            <person name="Wichmann J."/>
            <person name="Grundmann M."/>
            <person name="Rupp O."/>
            <person name="Lauersen K.J."/>
            <person name="Blifernez-Klassen O."/>
            <person name="Kalinowski J."/>
            <person name="Goesmann A."/>
            <person name="Mussgnug J.H."/>
            <person name="Kruse O."/>
        </authorList>
    </citation>
    <scope>NUCLEOTIDE SEQUENCE [LARGE SCALE GENOMIC DNA]</scope>
    <source>
        <strain evidence="4 5">SAG 48.87</strain>
    </source>
</reference>
<dbReference type="GO" id="GO:0034088">
    <property type="term" value="P:maintenance of mitotic sister chromatid cohesion"/>
    <property type="evidence" value="ECO:0007669"/>
    <property type="project" value="TreeGrafter"/>
</dbReference>
<evidence type="ECO:0000313" key="5">
    <source>
        <dbReference type="Proteomes" id="UP000054498"/>
    </source>
</evidence>
<keyword evidence="5" id="KW-1185">Reference proteome</keyword>
<dbReference type="STRING" id="145388.A0A0D2JC38"/>
<dbReference type="Proteomes" id="UP000054498">
    <property type="component" value="Unassembled WGS sequence"/>
</dbReference>
<dbReference type="EMBL" id="KK102645">
    <property type="protein sequence ID" value="KIY97257.1"/>
    <property type="molecule type" value="Genomic_DNA"/>
</dbReference>
<dbReference type="GO" id="GO:0006260">
    <property type="term" value="P:DNA replication"/>
    <property type="evidence" value="ECO:0007669"/>
    <property type="project" value="UniProtKB-KW"/>
</dbReference>
<dbReference type="OrthoDB" id="5199543at2759"/>